<reference evidence="4" key="1">
    <citation type="submission" date="2017-02" db="UniProtKB">
        <authorList>
            <consortium name="WormBaseParasite"/>
        </authorList>
    </citation>
    <scope>IDENTIFICATION</scope>
</reference>
<evidence type="ECO:0000313" key="4">
    <source>
        <dbReference type="WBParaSite" id="PTRK_0000389000.1"/>
    </source>
</evidence>
<evidence type="ECO:0000259" key="1">
    <source>
        <dbReference type="Pfam" id="PF12371"/>
    </source>
</evidence>
<feature type="domain" description="Transmembrane protein 131-like N-terminal" evidence="1">
    <location>
        <begin position="85"/>
        <end position="154"/>
    </location>
</feature>
<name>A0A0N4Z999_PARTI</name>
<dbReference type="Proteomes" id="UP000038045">
    <property type="component" value="Unplaced"/>
</dbReference>
<keyword evidence="3" id="KW-1185">Reference proteome</keyword>
<dbReference type="STRING" id="131310.A0A0N4Z999"/>
<feature type="domain" description="TMEM131 second Ig-like" evidence="2">
    <location>
        <begin position="182"/>
        <end position="273"/>
    </location>
</feature>
<proteinExistence type="predicted"/>
<dbReference type="PANTHER" id="PTHR22050">
    <property type="entry name" value="RW1 PROTEIN HOMOLOG"/>
    <property type="match status" value="1"/>
</dbReference>
<dbReference type="Pfam" id="PF12371">
    <property type="entry name" value="TMEM131_like_N"/>
    <property type="match status" value="1"/>
</dbReference>
<dbReference type="Pfam" id="PF24495">
    <property type="entry name" value="Ig_TMEM131_2"/>
    <property type="match status" value="1"/>
</dbReference>
<accession>A0A0N4Z999</accession>
<dbReference type="PANTHER" id="PTHR22050:SF0">
    <property type="entry name" value="TRANSMEMBRANE PROTEIN 131 HOMOLOG"/>
    <property type="match status" value="1"/>
</dbReference>
<protein>
    <submittedName>
        <fullName evidence="4">TMEM131_like domain-containing protein</fullName>
    </submittedName>
</protein>
<evidence type="ECO:0000259" key="2">
    <source>
        <dbReference type="Pfam" id="PF24495"/>
    </source>
</evidence>
<sequence length="461" mass="52641">MLLFNVIKFKIRLLFILILTLTICHWTETTILASRPTPVELAEGVDDVISHAFIQTGNELYYLSDDDDQNIIIDEKKEETLKVILDPIQLDFGECYMGVPKILTVKIINPTDKLIKFKAITGNFPNFHASFPSKKELSPGEETTFDVIFLSRTERWMEDFITIHLNTGYVKLPVKGQGMKTPYRLKKEIIAVLPMNSSFVSPITIHNPHSKILRITEIISSHRDIHLELPDSKTIKEISANGWEIEPYGTKTLIKAKILGSQEQNVNSFITLKTKLINNEPRKYLKNKFVQLYEEDLPTDKIIIPVEMRVEQKNSIYATIDIIDFGLIKAGMNSKDGKYIELYSTMPKSIDVQSIKFIGDNDLHNIDIKFDSKNKIAITPSMDNKPGAPVKVCKIQMITLPYINYLKRVYDLPVIAESYARGKIVITFKNVTFNVTIPYIGRIYSGCVLLKNIIIKLKNII</sequence>
<dbReference type="InterPro" id="IPR022113">
    <property type="entry name" value="TMEM131L_N"/>
</dbReference>
<dbReference type="InterPro" id="IPR039877">
    <property type="entry name" value="TMEM131-like"/>
</dbReference>
<organism evidence="3 4">
    <name type="scientific">Parastrongyloides trichosuri</name>
    <name type="common">Possum-specific nematode worm</name>
    <dbReference type="NCBI Taxonomy" id="131310"/>
    <lineage>
        <taxon>Eukaryota</taxon>
        <taxon>Metazoa</taxon>
        <taxon>Ecdysozoa</taxon>
        <taxon>Nematoda</taxon>
        <taxon>Chromadorea</taxon>
        <taxon>Rhabditida</taxon>
        <taxon>Tylenchina</taxon>
        <taxon>Panagrolaimomorpha</taxon>
        <taxon>Strongyloidoidea</taxon>
        <taxon>Strongyloididae</taxon>
        <taxon>Parastrongyloides</taxon>
    </lineage>
</organism>
<dbReference type="GO" id="GO:0016020">
    <property type="term" value="C:membrane"/>
    <property type="evidence" value="ECO:0007669"/>
    <property type="project" value="TreeGrafter"/>
</dbReference>
<dbReference type="Gene3D" id="2.60.40.10">
    <property type="entry name" value="Immunoglobulins"/>
    <property type="match status" value="1"/>
</dbReference>
<dbReference type="WBParaSite" id="PTRK_0000389000.1">
    <property type="protein sequence ID" value="PTRK_0000389000.1"/>
    <property type="gene ID" value="PTRK_0000389000"/>
</dbReference>
<dbReference type="InterPro" id="IPR056311">
    <property type="entry name" value="TMEM131_Ig_2"/>
</dbReference>
<dbReference type="AlphaFoldDB" id="A0A0N4Z999"/>
<evidence type="ECO:0000313" key="3">
    <source>
        <dbReference type="Proteomes" id="UP000038045"/>
    </source>
</evidence>
<dbReference type="InterPro" id="IPR013783">
    <property type="entry name" value="Ig-like_fold"/>
</dbReference>